<accession>A0ACB9SEL6</accession>
<reference evidence="2" key="1">
    <citation type="journal article" date="2023" name="Front. Plant Sci.">
        <title>Chromosomal-level genome assembly of Melastoma candidum provides insights into trichome evolution.</title>
        <authorList>
            <person name="Zhong Y."/>
            <person name="Wu W."/>
            <person name="Sun C."/>
            <person name="Zou P."/>
            <person name="Liu Y."/>
            <person name="Dai S."/>
            <person name="Zhou R."/>
        </authorList>
    </citation>
    <scope>NUCLEOTIDE SEQUENCE [LARGE SCALE GENOMIC DNA]</scope>
</reference>
<comment type="caution">
    <text evidence="1">The sequence shown here is derived from an EMBL/GenBank/DDBJ whole genome shotgun (WGS) entry which is preliminary data.</text>
</comment>
<keyword evidence="2" id="KW-1185">Reference proteome</keyword>
<protein>
    <submittedName>
        <fullName evidence="1">Uncharacterized protein</fullName>
    </submittedName>
</protein>
<dbReference type="Proteomes" id="UP001057402">
    <property type="component" value="Chromosome 1"/>
</dbReference>
<organism evidence="1 2">
    <name type="scientific">Melastoma candidum</name>
    <dbReference type="NCBI Taxonomy" id="119954"/>
    <lineage>
        <taxon>Eukaryota</taxon>
        <taxon>Viridiplantae</taxon>
        <taxon>Streptophyta</taxon>
        <taxon>Embryophyta</taxon>
        <taxon>Tracheophyta</taxon>
        <taxon>Spermatophyta</taxon>
        <taxon>Magnoliopsida</taxon>
        <taxon>eudicotyledons</taxon>
        <taxon>Gunneridae</taxon>
        <taxon>Pentapetalae</taxon>
        <taxon>rosids</taxon>
        <taxon>malvids</taxon>
        <taxon>Myrtales</taxon>
        <taxon>Melastomataceae</taxon>
        <taxon>Melastomatoideae</taxon>
        <taxon>Melastomateae</taxon>
        <taxon>Melastoma</taxon>
    </lineage>
</organism>
<gene>
    <name evidence="1" type="ORF">MLD38_001830</name>
</gene>
<dbReference type="EMBL" id="CM042880">
    <property type="protein sequence ID" value="KAI4389624.1"/>
    <property type="molecule type" value="Genomic_DNA"/>
</dbReference>
<sequence>MSPSFVDALSNNYYDKTCPNFEHPIRKVVKKAMANENIVPAALLRMHFHDCFIRGCDGSVLLNSTVKNTAEKDGLPDISLHAIHNFATNSEVDPSLSPSFPAKLHSTCPIHNTVKNAGSTLDSTTTIFDNAYLQMILQGKSIFSSDQAFLSNLRTRALVNKFATSQAEFFKAFATSMVKMGSLTGGQEVRLNCRVVRDVLFARKKHLIVKGVVIYSVECCNNFEFFVVL</sequence>
<evidence type="ECO:0000313" key="2">
    <source>
        <dbReference type="Proteomes" id="UP001057402"/>
    </source>
</evidence>
<proteinExistence type="predicted"/>
<evidence type="ECO:0000313" key="1">
    <source>
        <dbReference type="EMBL" id="KAI4389624.1"/>
    </source>
</evidence>
<name>A0ACB9SEL6_9MYRT</name>